<dbReference type="GO" id="GO:0004556">
    <property type="term" value="F:alpha-amylase activity"/>
    <property type="evidence" value="ECO:0007669"/>
    <property type="project" value="UniProtKB-EC"/>
</dbReference>
<feature type="region of interest" description="Disordered" evidence="2">
    <location>
        <begin position="130"/>
        <end position="160"/>
    </location>
</feature>
<dbReference type="InterPro" id="IPR001119">
    <property type="entry name" value="SLH_dom"/>
</dbReference>
<dbReference type="InterPro" id="IPR051465">
    <property type="entry name" value="Cell_Envelope_Struct_Comp"/>
</dbReference>
<feature type="chain" id="PRO_5010324837" evidence="3">
    <location>
        <begin position="25"/>
        <end position="355"/>
    </location>
</feature>
<sequence>MKIRKIVSVALVAALVGMGSTSFASSDVDFSYLLKKIGDTENQEKKELGIEIFKEYMEGDDPDVDGLKKAVRMVTDSETRKKLEDKGYDFDEILSEMDVMKDMSSSDIDKVIVAMETNDFSEVEEIAEKYYEEDNGSSGSGGGSGDKTSEDSEMIGQKDEKAVEEAVKEEKAYKFSDMEGHWARETVEELASKGIVNGKSEGIFDPEGPVTRAEFASLVVRALDIKPAEGAESLAFSDVEQGSWYHESVAAAWSNGIINGYANGRFAPSDVVTREQMVKIIIEAMKSKGMIEESQIAQDALAGCADADLISDWAKESMKYAVSMGLIKGDPNSNINPSAGATRAQSAVMISRILK</sequence>
<feature type="domain" description="SLH" evidence="4">
    <location>
        <begin position="170"/>
        <end position="233"/>
    </location>
</feature>
<keyword evidence="5" id="KW-0326">Glycosidase</keyword>
<dbReference type="GO" id="GO:0051060">
    <property type="term" value="F:pullulanase activity"/>
    <property type="evidence" value="ECO:0007669"/>
    <property type="project" value="UniProtKB-EC"/>
</dbReference>
<dbReference type="EC" id="3.2.1.41" evidence="5"/>
<keyword evidence="5" id="KW-0378">Hydrolase</keyword>
<protein>
    <submittedName>
        <fullName evidence="5">Amylopullulanase AmyB</fullName>
        <ecNumber evidence="5">3.2.1.1</ecNumber>
        <ecNumber evidence="5">3.2.1.41</ecNumber>
    </submittedName>
</protein>
<dbReference type="STRING" id="1121324.CLIT_14c01260"/>
<gene>
    <name evidence="5" type="primary">amyB2</name>
    <name evidence="5" type="ORF">CLIT_14c01260</name>
</gene>
<dbReference type="EC" id="3.2.1.1" evidence="5"/>
<dbReference type="OrthoDB" id="1750469at2"/>
<dbReference type="Proteomes" id="UP000027946">
    <property type="component" value="Unassembled WGS sequence"/>
</dbReference>
<accession>A0A069REQ5</accession>
<dbReference type="PANTHER" id="PTHR43308">
    <property type="entry name" value="OUTER MEMBRANE PROTEIN ALPHA-RELATED"/>
    <property type="match status" value="1"/>
</dbReference>
<evidence type="ECO:0000313" key="5">
    <source>
        <dbReference type="EMBL" id="KDR94665.1"/>
    </source>
</evidence>
<dbReference type="AlphaFoldDB" id="A0A069REQ5"/>
<dbReference type="PANTHER" id="PTHR43308:SF5">
    <property type="entry name" value="S-LAYER PROTEIN _ PEPTIDOGLYCAN ENDO-BETA-N-ACETYLGLUCOSAMINIDASE"/>
    <property type="match status" value="1"/>
</dbReference>
<comment type="caution">
    <text evidence="5">The sequence shown here is derived from an EMBL/GenBank/DDBJ whole genome shotgun (WGS) entry which is preliminary data.</text>
</comment>
<reference evidence="5 6" key="1">
    <citation type="submission" date="2014-03" db="EMBL/GenBank/DDBJ databases">
        <title>Genome sequence of Clostridium litorale W6, DSM 5388.</title>
        <authorList>
            <person name="Poehlein A."/>
            <person name="Jagirdar A."/>
            <person name="Khonsari B."/>
            <person name="Chibani C.M."/>
            <person name="Gutierrez Gutierrez D.A."/>
            <person name="Davydova E."/>
            <person name="Alghaithi H.S."/>
            <person name="Nair K.P."/>
            <person name="Dhamotharan K."/>
            <person name="Chandran L."/>
            <person name="G W."/>
            <person name="Daniel R."/>
        </authorList>
    </citation>
    <scope>NUCLEOTIDE SEQUENCE [LARGE SCALE GENOMIC DNA]</scope>
    <source>
        <strain evidence="5 6">W6</strain>
    </source>
</reference>
<evidence type="ECO:0000256" key="2">
    <source>
        <dbReference type="SAM" id="MobiDB-lite"/>
    </source>
</evidence>
<proteinExistence type="predicted"/>
<dbReference type="EMBL" id="JJMM01000014">
    <property type="protein sequence ID" value="KDR94665.1"/>
    <property type="molecule type" value="Genomic_DNA"/>
</dbReference>
<evidence type="ECO:0000256" key="3">
    <source>
        <dbReference type="SAM" id="SignalP"/>
    </source>
</evidence>
<keyword evidence="3" id="KW-0732">Signal</keyword>
<keyword evidence="6" id="KW-1185">Reference proteome</keyword>
<dbReference type="eggNOG" id="COG1404">
    <property type="taxonomic scope" value="Bacteria"/>
</dbReference>
<evidence type="ECO:0000256" key="1">
    <source>
        <dbReference type="ARBA" id="ARBA00022737"/>
    </source>
</evidence>
<dbReference type="PROSITE" id="PS51272">
    <property type="entry name" value="SLH"/>
    <property type="match status" value="3"/>
</dbReference>
<feature type="domain" description="SLH" evidence="4">
    <location>
        <begin position="301"/>
        <end position="355"/>
    </location>
</feature>
<name>A0A069REQ5_PEPLI</name>
<feature type="domain" description="SLH" evidence="4">
    <location>
        <begin position="234"/>
        <end position="295"/>
    </location>
</feature>
<dbReference type="RefSeq" id="WP_038266567.1">
    <property type="nucleotide sequence ID" value="NZ_FSRH01000015.1"/>
</dbReference>
<dbReference type="Pfam" id="PF00395">
    <property type="entry name" value="SLH"/>
    <property type="match status" value="3"/>
</dbReference>
<evidence type="ECO:0000313" key="6">
    <source>
        <dbReference type="Proteomes" id="UP000027946"/>
    </source>
</evidence>
<feature type="signal peptide" evidence="3">
    <location>
        <begin position="1"/>
        <end position="24"/>
    </location>
</feature>
<evidence type="ECO:0000259" key="4">
    <source>
        <dbReference type="PROSITE" id="PS51272"/>
    </source>
</evidence>
<keyword evidence="1" id="KW-0677">Repeat</keyword>
<organism evidence="5 6">
    <name type="scientific">Peptoclostridium litorale DSM 5388</name>
    <dbReference type="NCBI Taxonomy" id="1121324"/>
    <lineage>
        <taxon>Bacteria</taxon>
        <taxon>Bacillati</taxon>
        <taxon>Bacillota</taxon>
        <taxon>Clostridia</taxon>
        <taxon>Peptostreptococcales</taxon>
        <taxon>Peptoclostridiaceae</taxon>
        <taxon>Peptoclostridium</taxon>
    </lineage>
</organism>